<name>A0A6L6PNI9_9BURK</name>
<evidence type="ECO:0000313" key="1">
    <source>
        <dbReference type="EMBL" id="MTV40533.1"/>
    </source>
</evidence>
<protein>
    <submittedName>
        <fullName evidence="1">Outer membrane beta-barrel protein</fullName>
    </submittedName>
</protein>
<keyword evidence="2" id="KW-1185">Reference proteome</keyword>
<sequence length="413" mass="45379">MHSHPRPQIAPFPPVDAAPLRRRAALALAVSALCGTAQAELSDTIHPYVSAVYSYDDNLLRLPDGVSGGLGRGDSITQLQAGLNLERPIGRQKFTADLKVSRVSFKNYDQLNYNGKDFTGEWQWAALRDLSGHIGGSYSETLTPFTDYHSSERNIRTSRRVYADGNWRFAGSWQVHGGFNRYKYQYDLSSQRFNDRTEDVSDVGVDYLAASGSRFGLVARHLKGEYPNHPVLGGVLLDNDYQQDELKANVYWILSGVTQVQMLAGWARRDHNQFVGRDSSGANGRITGIWTPTGKLKFTLAGWREFSAVESNLVNASLSRGASLAAVWQATAKLAADAQLRRETRDFTKVSTVTLPGDASDSGKRASVGLTYTPKPTIQFNLGAFRETRAGSLLAGTNSYKSKGASFSAYAQF</sequence>
<accession>A0A6L6PNI9</accession>
<evidence type="ECO:0000313" key="2">
    <source>
        <dbReference type="Proteomes" id="UP000475582"/>
    </source>
</evidence>
<dbReference type="OrthoDB" id="8576304at2"/>
<dbReference type="NCBIfam" id="TIGR03014">
    <property type="entry name" value="EpsL"/>
    <property type="match status" value="1"/>
</dbReference>
<proteinExistence type="predicted"/>
<reference evidence="1 2" key="1">
    <citation type="submission" date="2019-11" db="EMBL/GenBank/DDBJ databases">
        <title>Type strains purchased from KCTC, JCM and DSMZ.</title>
        <authorList>
            <person name="Lu H."/>
        </authorList>
    </citation>
    <scope>NUCLEOTIDE SEQUENCE [LARGE SCALE GENOMIC DNA]</scope>
    <source>
        <strain evidence="1 2">KCTC 22382</strain>
    </source>
</reference>
<dbReference type="InterPro" id="IPR017465">
    <property type="entry name" value="EpsL_proteobac"/>
</dbReference>
<organism evidence="1 2">
    <name type="scientific">Duganella radicis</name>
    <dbReference type="NCBI Taxonomy" id="551988"/>
    <lineage>
        <taxon>Bacteria</taxon>
        <taxon>Pseudomonadati</taxon>
        <taxon>Pseudomonadota</taxon>
        <taxon>Betaproteobacteria</taxon>
        <taxon>Burkholderiales</taxon>
        <taxon>Oxalobacteraceae</taxon>
        <taxon>Telluria group</taxon>
        <taxon>Duganella</taxon>
    </lineage>
</organism>
<comment type="caution">
    <text evidence="1">The sequence shown here is derived from an EMBL/GenBank/DDBJ whole genome shotgun (WGS) entry which is preliminary data.</text>
</comment>
<dbReference type="RefSeq" id="WP_155466474.1">
    <property type="nucleotide sequence ID" value="NZ_WNKY01000035.1"/>
</dbReference>
<dbReference type="EMBL" id="WNKY01000035">
    <property type="protein sequence ID" value="MTV40533.1"/>
    <property type="molecule type" value="Genomic_DNA"/>
</dbReference>
<dbReference type="AlphaFoldDB" id="A0A6L6PNI9"/>
<dbReference type="Proteomes" id="UP000475582">
    <property type="component" value="Unassembled WGS sequence"/>
</dbReference>
<gene>
    <name evidence="1" type="ORF">GM676_23515</name>
</gene>